<name>A0ACC2LZK5_PERAE</name>
<sequence>MDVLPQAFSKGSPLVEKVSDEILRLRESGELHELEDHWLVPSSRSSSSDTRGQDRTRLSPDSFWGLFLITFGTSTLAFLLFLVSRFYDNWCLKKQHQDEQVHEKYDAANLTPSERAPHTVTGVVVHV</sequence>
<organism evidence="1 2">
    <name type="scientific">Persea americana</name>
    <name type="common">Avocado</name>
    <dbReference type="NCBI Taxonomy" id="3435"/>
    <lineage>
        <taxon>Eukaryota</taxon>
        <taxon>Viridiplantae</taxon>
        <taxon>Streptophyta</taxon>
        <taxon>Embryophyta</taxon>
        <taxon>Tracheophyta</taxon>
        <taxon>Spermatophyta</taxon>
        <taxon>Magnoliopsida</taxon>
        <taxon>Magnoliidae</taxon>
        <taxon>Laurales</taxon>
        <taxon>Lauraceae</taxon>
        <taxon>Persea</taxon>
    </lineage>
</organism>
<dbReference type="EMBL" id="CM056813">
    <property type="protein sequence ID" value="KAJ8638857.1"/>
    <property type="molecule type" value="Genomic_DNA"/>
</dbReference>
<dbReference type="Proteomes" id="UP001234297">
    <property type="component" value="Chromosome 5"/>
</dbReference>
<keyword evidence="2" id="KW-1185">Reference proteome</keyword>
<protein>
    <submittedName>
        <fullName evidence="1">Uncharacterized protein</fullName>
    </submittedName>
</protein>
<proteinExistence type="predicted"/>
<reference evidence="1 2" key="1">
    <citation type="journal article" date="2022" name="Hortic Res">
        <title>A haplotype resolved chromosomal level avocado genome allows analysis of novel avocado genes.</title>
        <authorList>
            <person name="Nath O."/>
            <person name="Fletcher S.J."/>
            <person name="Hayward A."/>
            <person name="Shaw L.M."/>
            <person name="Masouleh A.K."/>
            <person name="Furtado A."/>
            <person name="Henry R.J."/>
            <person name="Mitter N."/>
        </authorList>
    </citation>
    <scope>NUCLEOTIDE SEQUENCE [LARGE SCALE GENOMIC DNA]</scope>
    <source>
        <strain evidence="2">cv. Hass</strain>
    </source>
</reference>
<gene>
    <name evidence="1" type="ORF">MRB53_015551</name>
</gene>
<accession>A0ACC2LZK5</accession>
<comment type="caution">
    <text evidence="1">The sequence shown here is derived from an EMBL/GenBank/DDBJ whole genome shotgun (WGS) entry which is preliminary data.</text>
</comment>
<evidence type="ECO:0000313" key="1">
    <source>
        <dbReference type="EMBL" id="KAJ8638857.1"/>
    </source>
</evidence>
<evidence type="ECO:0000313" key="2">
    <source>
        <dbReference type="Proteomes" id="UP001234297"/>
    </source>
</evidence>